<evidence type="ECO:0000256" key="2">
    <source>
        <dbReference type="SAM" id="Phobius"/>
    </source>
</evidence>
<feature type="transmembrane region" description="Helical" evidence="2">
    <location>
        <begin position="51"/>
        <end position="71"/>
    </location>
</feature>
<gene>
    <name evidence="3" type="primary">VMA21</name>
    <name evidence="3" type="ORF">H4R34_002241</name>
</gene>
<evidence type="ECO:0000313" key="4">
    <source>
        <dbReference type="Proteomes" id="UP001151582"/>
    </source>
</evidence>
<feature type="transmembrane region" description="Helical" evidence="2">
    <location>
        <begin position="83"/>
        <end position="106"/>
    </location>
</feature>
<proteinExistence type="predicted"/>
<keyword evidence="2" id="KW-0812">Transmembrane</keyword>
<protein>
    <submittedName>
        <fullName evidence="3">Vacuolar ATPase assembly integral membrane protein vma21</fullName>
    </submittedName>
</protein>
<comment type="caution">
    <text evidence="3">The sequence shown here is derived from an EMBL/GenBank/DDBJ whole genome shotgun (WGS) entry which is preliminary data.</text>
</comment>
<name>A0A9W8B6X7_9FUNG</name>
<reference evidence="3" key="1">
    <citation type="submission" date="2022-07" db="EMBL/GenBank/DDBJ databases">
        <title>Phylogenomic reconstructions and comparative analyses of Kickxellomycotina fungi.</title>
        <authorList>
            <person name="Reynolds N.K."/>
            <person name="Stajich J.E."/>
            <person name="Barry K."/>
            <person name="Grigoriev I.V."/>
            <person name="Crous P."/>
            <person name="Smith M.E."/>
        </authorList>
    </citation>
    <scope>NUCLEOTIDE SEQUENCE</scope>
    <source>
        <strain evidence="3">RSA 567</strain>
    </source>
</reference>
<dbReference type="AlphaFoldDB" id="A0A9W8B6X7"/>
<keyword evidence="2" id="KW-0472">Membrane</keyword>
<feature type="region of interest" description="Disordered" evidence="1">
    <location>
        <begin position="1"/>
        <end position="45"/>
    </location>
</feature>
<dbReference type="EMBL" id="JANBQB010000141">
    <property type="protein sequence ID" value="KAJ1981026.1"/>
    <property type="molecule type" value="Genomic_DNA"/>
</dbReference>
<keyword evidence="2" id="KW-1133">Transmembrane helix</keyword>
<accession>A0A9W8B6X7</accession>
<dbReference type="Proteomes" id="UP001151582">
    <property type="component" value="Unassembled WGS sequence"/>
</dbReference>
<evidence type="ECO:0000313" key="3">
    <source>
        <dbReference type="EMBL" id="KAJ1981026.1"/>
    </source>
</evidence>
<dbReference type="OrthoDB" id="160405at2759"/>
<sequence length="131" mass="13607">MPTSSTNKAPGLPSLSPPERTENPLESAPGPATEQPQHNKPHGFQRIPTPVLVKLALGTVAVLFGPIGSYFLAREYVFAGDTFYSGLVAACVANVVMVLFVVAAVFEDPSGLPITSSTPTATQTAAAKKAL</sequence>
<organism evidence="3 4">
    <name type="scientific">Dimargaris verticillata</name>
    <dbReference type="NCBI Taxonomy" id="2761393"/>
    <lineage>
        <taxon>Eukaryota</taxon>
        <taxon>Fungi</taxon>
        <taxon>Fungi incertae sedis</taxon>
        <taxon>Zoopagomycota</taxon>
        <taxon>Kickxellomycotina</taxon>
        <taxon>Dimargaritomycetes</taxon>
        <taxon>Dimargaritales</taxon>
        <taxon>Dimargaritaceae</taxon>
        <taxon>Dimargaris</taxon>
    </lineage>
</organism>
<keyword evidence="4" id="KW-1185">Reference proteome</keyword>
<evidence type="ECO:0000256" key="1">
    <source>
        <dbReference type="SAM" id="MobiDB-lite"/>
    </source>
</evidence>